<sequence>MAAFAQASQPQTPSRSGQSHMLARSFSSHNSLPGGACNFRDLGSGANAPTCGCKRFWCTQPAATNDDANNLACICGHHACFHDIIEPGAALSFGNAATPPLGSLGQLIEVRPGVYFDVSKSQDRSGAVLHEPIDPEALGRTKSMPAPTKQSWLGPGQVGLDNGKQSVRDFATRPGDQRPPSGVQHRDTTDALRPGFSSVPSMCFLNSDDRKPLPTGACNDGTDTRPEHRSKDIHDAPQKTSSGLGLSMHSMADRLNNACLTSFYPEGQQQSFQQQREPSLAPTIQYSTDGEEVGPRPSPSQTFIDHVLRMREVRRHPDVQHAVPPDELIPSSTEVATPTTPTTPDLKTFEQAIHAAGTLTGIFGRDVADDGKEDAGGEQTRKTPNSWPNAALNPNRRHSYTADPGNHVDTADPLRDKLILRKLAQHFDTMHKHLTGYPNVSSLFQQVMDRLNALENASFYTIPAEEINEKFEWFDGRLVELEYRTNDNDRLQTVVDADYDKGEDRVTRRRRAQSSFSDGSNGGNSTQERLESLEQRVEDIESSALPSPTSPWEIEVVLLPWGRELKGIWLSPDEDFGNSLLSSQASDESSRKRTTRSPSKTTKRLTSAVTKGWTDPPHHVLVPKAAGRHGYIYNRLKSRGLVRKVTLRSNGACNVMKAIIETFGETLEILNEASTEGSASETDGYHGLSAPLIPLRKVHRENRLEFLTYDEMVTPAVWTADFLKSSVLMRAPGGFLRRLYVTQRDGYLQNSDAEMSNWTWQRIKKLPRVHLPEDNQYRSRSRMVEKADLLEACWNFNPNLDPPYSEVSSLNSQQSCLSQGSEDPSASFASNQLSLRPAPHQKAMSEPTGPVRKQLPTPQTESVQRASPFRRTISPLVFAEELSDSTAQTHRSKRPMTASFENEKASQGHPGVPAPPYSSTKRRRTVRPPDASSGAKAGPYGFTPGRSKEPPSPLDAAPSSSEQHSQATADDPAQSQKKGAMSFAYATPHSGPAEIKDDWIEGGDTEPDSASESDADETNGKMQEMKEEADSWSGSVEHGGPGRLQQGVVRGLGGRGGRA</sequence>
<feature type="region of interest" description="Disordered" evidence="1">
    <location>
        <begin position="580"/>
        <end position="611"/>
    </location>
</feature>
<feature type="region of interest" description="Disordered" evidence="1">
    <location>
        <begin position="837"/>
        <end position="1059"/>
    </location>
</feature>
<keyword evidence="3" id="KW-1185">Reference proteome</keyword>
<dbReference type="OrthoDB" id="5427134at2759"/>
<evidence type="ECO:0000313" key="2">
    <source>
        <dbReference type="EMBL" id="KAF2147193.1"/>
    </source>
</evidence>
<feature type="compositionally biased region" description="Acidic residues" evidence="1">
    <location>
        <begin position="1000"/>
        <end position="1017"/>
    </location>
</feature>
<feature type="compositionally biased region" description="Gly residues" evidence="1">
    <location>
        <begin position="1050"/>
        <end position="1059"/>
    </location>
</feature>
<accession>A0A6A6BV41</accession>
<dbReference type="AlphaFoldDB" id="A0A6A6BV41"/>
<feature type="region of interest" description="Disordered" evidence="1">
    <location>
        <begin position="502"/>
        <end position="548"/>
    </location>
</feature>
<feature type="compositionally biased region" description="Low complexity" evidence="1">
    <location>
        <begin position="514"/>
        <end position="525"/>
    </location>
</feature>
<feature type="region of interest" description="Disordered" evidence="1">
    <location>
        <begin position="322"/>
        <end position="344"/>
    </location>
</feature>
<dbReference type="EMBL" id="ML995474">
    <property type="protein sequence ID" value="KAF2147193.1"/>
    <property type="molecule type" value="Genomic_DNA"/>
</dbReference>
<feature type="compositionally biased region" description="Basic and acidic residues" evidence="1">
    <location>
        <begin position="366"/>
        <end position="381"/>
    </location>
</feature>
<feature type="compositionally biased region" description="Polar residues" evidence="1">
    <location>
        <begin position="962"/>
        <end position="977"/>
    </location>
</feature>
<name>A0A6A6BV41_9PEZI</name>
<dbReference type="RefSeq" id="XP_033402901.1">
    <property type="nucleotide sequence ID" value="XM_033539542.1"/>
</dbReference>
<reference evidence="2" key="1">
    <citation type="journal article" date="2020" name="Stud. Mycol.">
        <title>101 Dothideomycetes genomes: a test case for predicting lifestyles and emergence of pathogens.</title>
        <authorList>
            <person name="Haridas S."/>
            <person name="Albert R."/>
            <person name="Binder M."/>
            <person name="Bloem J."/>
            <person name="Labutti K."/>
            <person name="Salamov A."/>
            <person name="Andreopoulos B."/>
            <person name="Baker S."/>
            <person name="Barry K."/>
            <person name="Bills G."/>
            <person name="Bluhm B."/>
            <person name="Cannon C."/>
            <person name="Castanera R."/>
            <person name="Culley D."/>
            <person name="Daum C."/>
            <person name="Ezra D."/>
            <person name="Gonzalez J."/>
            <person name="Henrissat B."/>
            <person name="Kuo A."/>
            <person name="Liang C."/>
            <person name="Lipzen A."/>
            <person name="Lutzoni F."/>
            <person name="Magnuson J."/>
            <person name="Mondo S."/>
            <person name="Nolan M."/>
            <person name="Ohm R."/>
            <person name="Pangilinan J."/>
            <person name="Park H.-J."/>
            <person name="Ramirez L."/>
            <person name="Alfaro M."/>
            <person name="Sun H."/>
            <person name="Tritt A."/>
            <person name="Yoshinaga Y."/>
            <person name="Zwiers L.-H."/>
            <person name="Turgeon B."/>
            <person name="Goodwin S."/>
            <person name="Spatafora J."/>
            <person name="Crous P."/>
            <person name="Grigoriev I."/>
        </authorList>
    </citation>
    <scope>NUCLEOTIDE SEQUENCE</scope>
    <source>
        <strain evidence="2">CBS 121167</strain>
    </source>
</reference>
<feature type="region of interest" description="Disordered" evidence="1">
    <location>
        <begin position="364"/>
        <end position="389"/>
    </location>
</feature>
<feature type="region of interest" description="Disordered" evidence="1">
    <location>
        <begin position="1"/>
        <end position="24"/>
    </location>
</feature>
<dbReference type="Proteomes" id="UP000799438">
    <property type="component" value="Unassembled WGS sequence"/>
</dbReference>
<organism evidence="2 3">
    <name type="scientific">Aplosporella prunicola CBS 121167</name>
    <dbReference type="NCBI Taxonomy" id="1176127"/>
    <lineage>
        <taxon>Eukaryota</taxon>
        <taxon>Fungi</taxon>
        <taxon>Dikarya</taxon>
        <taxon>Ascomycota</taxon>
        <taxon>Pezizomycotina</taxon>
        <taxon>Dothideomycetes</taxon>
        <taxon>Dothideomycetes incertae sedis</taxon>
        <taxon>Botryosphaeriales</taxon>
        <taxon>Aplosporellaceae</taxon>
        <taxon>Aplosporella</taxon>
    </lineage>
</organism>
<dbReference type="GeneID" id="54297038"/>
<feature type="compositionally biased region" description="Low complexity" evidence="1">
    <location>
        <begin position="596"/>
        <end position="607"/>
    </location>
</feature>
<evidence type="ECO:0000313" key="3">
    <source>
        <dbReference type="Proteomes" id="UP000799438"/>
    </source>
</evidence>
<feature type="compositionally biased region" description="Basic and acidic residues" evidence="1">
    <location>
        <begin position="528"/>
        <end position="539"/>
    </location>
</feature>
<proteinExistence type="predicted"/>
<gene>
    <name evidence="2" type="ORF">K452DRAFT_282173</name>
</gene>
<evidence type="ECO:0000256" key="1">
    <source>
        <dbReference type="SAM" id="MobiDB-lite"/>
    </source>
</evidence>
<feature type="region of interest" description="Disordered" evidence="1">
    <location>
        <begin position="134"/>
        <end position="243"/>
    </location>
</feature>
<protein>
    <submittedName>
        <fullName evidence="2">Uncharacterized protein</fullName>
    </submittedName>
</protein>
<feature type="compositionally biased region" description="Basic and acidic residues" evidence="1">
    <location>
        <begin position="222"/>
        <end position="237"/>
    </location>
</feature>
<feature type="compositionally biased region" description="Polar residues" evidence="1">
    <location>
        <begin position="856"/>
        <end position="865"/>
    </location>
</feature>